<dbReference type="CDD" id="cd01335">
    <property type="entry name" value="Radical_SAM"/>
    <property type="match status" value="1"/>
</dbReference>
<evidence type="ECO:0000256" key="2">
    <source>
        <dbReference type="ARBA" id="ARBA00022485"/>
    </source>
</evidence>
<dbReference type="EMBL" id="PEWV01000055">
    <property type="protein sequence ID" value="PIU41460.1"/>
    <property type="molecule type" value="Genomic_DNA"/>
</dbReference>
<evidence type="ECO:0000256" key="4">
    <source>
        <dbReference type="ARBA" id="ARBA00022723"/>
    </source>
</evidence>
<dbReference type="Proteomes" id="UP000230052">
    <property type="component" value="Unassembled WGS sequence"/>
</dbReference>
<dbReference type="InterPro" id="IPR027596">
    <property type="entry name" value="AmmeMemoSam_rS"/>
</dbReference>
<evidence type="ECO:0000313" key="8">
    <source>
        <dbReference type="EMBL" id="PIU41460.1"/>
    </source>
</evidence>
<dbReference type="GO" id="GO:0051539">
    <property type="term" value="F:4 iron, 4 sulfur cluster binding"/>
    <property type="evidence" value="ECO:0007669"/>
    <property type="project" value="UniProtKB-KW"/>
</dbReference>
<evidence type="ECO:0000256" key="5">
    <source>
        <dbReference type="ARBA" id="ARBA00023004"/>
    </source>
</evidence>
<accession>A0A2J0KYH7</accession>
<dbReference type="InterPro" id="IPR058240">
    <property type="entry name" value="rSAM_sf"/>
</dbReference>
<keyword evidence="2" id="KW-0004">4Fe-4S</keyword>
<dbReference type="InterPro" id="IPR006638">
    <property type="entry name" value="Elp3/MiaA/NifB-like_rSAM"/>
</dbReference>
<comment type="caution">
    <text evidence="8">The sequence shown here is derived from an EMBL/GenBank/DDBJ whole genome shotgun (WGS) entry which is preliminary data.</text>
</comment>
<organism evidence="8 9">
    <name type="scientific">Candidatus Aquitaenariimonas noxiae</name>
    <dbReference type="NCBI Taxonomy" id="1974741"/>
    <lineage>
        <taxon>Bacteria</taxon>
        <taxon>Pseudomonadati</taxon>
        <taxon>Candidatus Omnitrophota</taxon>
        <taxon>Candidatus Aquitaenariimonas</taxon>
    </lineage>
</organism>
<dbReference type="Pfam" id="PF04055">
    <property type="entry name" value="Radical_SAM"/>
    <property type="match status" value="1"/>
</dbReference>
<dbReference type="PANTHER" id="PTHR30352:SF5">
    <property type="entry name" value="PYRUVATE FORMATE-LYASE 1-ACTIVATING ENZYME"/>
    <property type="match status" value="1"/>
</dbReference>
<sequence>MKKTVLAILFLIGFFLATSFITTSSTSAGEEGNSKAQLHLGKYWQSVREPIVQCFICPHKCVLDLDQRGICTVRINKGGKLYTLGYGNPVAIHVDPIEKKPFFHVAPGEPIFSLAVAGCNMRCLFCQNWQISQSRPDETQNYSLSPEEVVQKAIENKCRFIAYTYTEPTVFYEYMLDISKLAREKGIKNTMHTCGYINPEPLRELLKYMDAVNVDLKGFSEEFYAKMGLSVELKPVLETLKIIKEEGVWLEITNLLIPGFNDDPQKIKEMCAWIRENLGDEVPLHFSRFMPSYKLMNLPPTPTEKLEEAYNIAKGVGLKYVYIGNVPGHQGENTYCPNCGKIVVKRMGYQLLENNIKDGKCEFCGYKIAGSWTYNR</sequence>
<evidence type="ECO:0000313" key="9">
    <source>
        <dbReference type="Proteomes" id="UP000230052"/>
    </source>
</evidence>
<dbReference type="NCBIfam" id="TIGR04337">
    <property type="entry name" value="AmmeMemoSam_rS"/>
    <property type="match status" value="1"/>
</dbReference>
<dbReference type="SUPFAM" id="SSF102114">
    <property type="entry name" value="Radical SAM enzymes"/>
    <property type="match status" value="1"/>
</dbReference>
<name>A0A2J0KYH7_9BACT</name>
<dbReference type="PANTHER" id="PTHR30352">
    <property type="entry name" value="PYRUVATE FORMATE-LYASE-ACTIVATING ENZYME"/>
    <property type="match status" value="1"/>
</dbReference>
<gene>
    <name evidence="8" type="primary">amrS</name>
    <name evidence="8" type="ORF">COS99_05300</name>
</gene>
<dbReference type="SMART" id="SM00729">
    <property type="entry name" value="Elp3"/>
    <property type="match status" value="1"/>
</dbReference>
<protein>
    <submittedName>
        <fullName evidence="8">AmmeMemoRadiSam system radical SAM enzyme</fullName>
    </submittedName>
</protein>
<dbReference type="GO" id="GO:0003824">
    <property type="term" value="F:catalytic activity"/>
    <property type="evidence" value="ECO:0007669"/>
    <property type="project" value="InterPro"/>
</dbReference>
<reference evidence="8 9" key="1">
    <citation type="submission" date="2017-09" db="EMBL/GenBank/DDBJ databases">
        <title>Depth-based differentiation of microbial function through sediment-hosted aquifers and enrichment of novel symbionts in the deep terrestrial subsurface.</title>
        <authorList>
            <person name="Probst A.J."/>
            <person name="Ladd B."/>
            <person name="Jarett J.K."/>
            <person name="Geller-Mcgrath D.E."/>
            <person name="Sieber C.M."/>
            <person name="Emerson J.B."/>
            <person name="Anantharaman K."/>
            <person name="Thomas B.C."/>
            <person name="Malmstrom R."/>
            <person name="Stieglmeier M."/>
            <person name="Klingl A."/>
            <person name="Woyke T."/>
            <person name="Ryan C.M."/>
            <person name="Banfield J.F."/>
        </authorList>
    </citation>
    <scope>NUCLEOTIDE SEQUENCE [LARGE SCALE GENOMIC DNA]</scope>
    <source>
        <strain evidence="8">CG07_land_8_20_14_0_80_42_15</strain>
    </source>
</reference>
<comment type="cofactor">
    <cofactor evidence="1">
        <name>[4Fe-4S] cluster</name>
        <dbReference type="ChEBI" id="CHEBI:49883"/>
    </cofactor>
</comment>
<dbReference type="GO" id="GO:0046872">
    <property type="term" value="F:metal ion binding"/>
    <property type="evidence" value="ECO:0007669"/>
    <property type="project" value="UniProtKB-KW"/>
</dbReference>
<evidence type="ECO:0000256" key="6">
    <source>
        <dbReference type="ARBA" id="ARBA00023014"/>
    </source>
</evidence>
<keyword evidence="5" id="KW-0408">Iron</keyword>
<feature type="domain" description="Radical SAM core" evidence="7">
    <location>
        <begin position="104"/>
        <end position="319"/>
    </location>
</feature>
<dbReference type="SFLD" id="SFLDS00029">
    <property type="entry name" value="Radical_SAM"/>
    <property type="match status" value="1"/>
</dbReference>
<evidence type="ECO:0000259" key="7">
    <source>
        <dbReference type="PROSITE" id="PS51918"/>
    </source>
</evidence>
<evidence type="ECO:0000256" key="3">
    <source>
        <dbReference type="ARBA" id="ARBA00022691"/>
    </source>
</evidence>
<keyword evidence="3" id="KW-0949">S-adenosyl-L-methionine</keyword>
<keyword evidence="4" id="KW-0479">Metal-binding</keyword>
<dbReference type="SFLD" id="SFLDG01101">
    <property type="entry name" value="Uncharacterised_Radical_SAM_Su"/>
    <property type="match status" value="1"/>
</dbReference>
<keyword evidence="6" id="KW-0411">Iron-sulfur</keyword>
<dbReference type="InterPro" id="IPR007197">
    <property type="entry name" value="rSAM"/>
</dbReference>
<dbReference type="InterPro" id="IPR034457">
    <property type="entry name" value="Organic_radical-activating"/>
</dbReference>
<proteinExistence type="predicted"/>
<dbReference type="Gene3D" id="3.20.20.70">
    <property type="entry name" value="Aldolase class I"/>
    <property type="match status" value="1"/>
</dbReference>
<dbReference type="PROSITE" id="PS51918">
    <property type="entry name" value="RADICAL_SAM"/>
    <property type="match status" value="1"/>
</dbReference>
<dbReference type="AlphaFoldDB" id="A0A2J0KYH7"/>
<dbReference type="InterPro" id="IPR013785">
    <property type="entry name" value="Aldolase_TIM"/>
</dbReference>
<evidence type="ECO:0000256" key="1">
    <source>
        <dbReference type="ARBA" id="ARBA00001966"/>
    </source>
</evidence>